<comment type="caution">
    <text evidence="1">The sequence shown here is derived from an EMBL/GenBank/DDBJ whole genome shotgun (WGS) entry which is preliminary data.</text>
</comment>
<dbReference type="GO" id="GO:0016746">
    <property type="term" value="F:acyltransferase activity"/>
    <property type="evidence" value="ECO:0007669"/>
    <property type="project" value="InterPro"/>
</dbReference>
<dbReference type="Proteomes" id="UP000253307">
    <property type="component" value="Unassembled WGS sequence"/>
</dbReference>
<proteinExistence type="predicted"/>
<dbReference type="SUPFAM" id="SSF53901">
    <property type="entry name" value="Thiolase-like"/>
    <property type="match status" value="1"/>
</dbReference>
<gene>
    <name evidence="1" type="ORF">DBW96_03395</name>
</gene>
<sequence length="116" mass="12989">MKDIHIAGTGIWYPEDTISNDEIVLSFNSYVDNFNTNNKDRIDCGEIEKLEYSSTEFIEKASGIKTRHVIDKKNILDINKMMPSVVHEDESKMSIHAEVGIKAAQKAMDNAGVTPS</sequence>
<dbReference type="Gene3D" id="3.40.47.10">
    <property type="match status" value="1"/>
</dbReference>
<dbReference type="AlphaFoldDB" id="A0A368BTA5"/>
<dbReference type="InterPro" id="IPR016039">
    <property type="entry name" value="Thiolase-like"/>
</dbReference>
<evidence type="ECO:0000313" key="2">
    <source>
        <dbReference type="Proteomes" id="UP000253307"/>
    </source>
</evidence>
<dbReference type="EMBL" id="QOPE01000024">
    <property type="protein sequence ID" value="RCL40548.1"/>
    <property type="molecule type" value="Genomic_DNA"/>
</dbReference>
<name>A0A368BTA5_9GAMM</name>
<organism evidence="1 2">
    <name type="scientific">SAR86 cluster bacterium</name>
    <dbReference type="NCBI Taxonomy" id="2030880"/>
    <lineage>
        <taxon>Bacteria</taxon>
        <taxon>Pseudomonadati</taxon>
        <taxon>Pseudomonadota</taxon>
        <taxon>Gammaproteobacteria</taxon>
        <taxon>SAR86 cluster</taxon>
    </lineage>
</organism>
<accession>A0A368BTA5</accession>
<protein>
    <submittedName>
        <fullName evidence="1">Beta-ketoacyl-ACP synthase III</fullName>
    </submittedName>
</protein>
<evidence type="ECO:0000313" key="1">
    <source>
        <dbReference type="EMBL" id="RCL40548.1"/>
    </source>
</evidence>
<reference evidence="1 2" key="1">
    <citation type="journal article" date="2018" name="Microbiome">
        <title>Fine metagenomic profile of the Mediterranean stratified and mixed water columns revealed by assembly and recruitment.</title>
        <authorList>
            <person name="Haro-Moreno J.M."/>
            <person name="Lopez-Perez M."/>
            <person name="De La Torre J.R."/>
            <person name="Picazo A."/>
            <person name="Camacho A."/>
            <person name="Rodriguez-Valera F."/>
        </authorList>
    </citation>
    <scope>NUCLEOTIDE SEQUENCE [LARGE SCALE GENOMIC DNA]</scope>
    <source>
        <strain evidence="1">MED-G82</strain>
    </source>
</reference>
<feature type="non-terminal residue" evidence="1">
    <location>
        <position position="116"/>
    </location>
</feature>